<keyword evidence="2" id="KW-1133">Transmembrane helix</keyword>
<feature type="transmembrane region" description="Helical" evidence="2">
    <location>
        <begin position="21"/>
        <end position="41"/>
    </location>
</feature>
<evidence type="ECO:0000256" key="1">
    <source>
        <dbReference type="SAM" id="MobiDB-lite"/>
    </source>
</evidence>
<evidence type="ECO:0000256" key="2">
    <source>
        <dbReference type="SAM" id="Phobius"/>
    </source>
</evidence>
<evidence type="ECO:0000313" key="3">
    <source>
        <dbReference type="EMBL" id="CAG9181953.1"/>
    </source>
</evidence>
<dbReference type="InterPro" id="IPR021457">
    <property type="entry name" value="DUF3108"/>
</dbReference>
<feature type="region of interest" description="Disordered" evidence="1">
    <location>
        <begin position="68"/>
        <end position="138"/>
    </location>
</feature>
<proteinExistence type="predicted"/>
<evidence type="ECO:0000313" key="4">
    <source>
        <dbReference type="Proteomes" id="UP000721236"/>
    </source>
</evidence>
<accession>A0ABN7Z9M4</accession>
<dbReference type="EMBL" id="CAJZAH010000007">
    <property type="protein sequence ID" value="CAG9181953.1"/>
    <property type="molecule type" value="Genomic_DNA"/>
</dbReference>
<comment type="caution">
    <text evidence="3">The sequence shown here is derived from an EMBL/GenBank/DDBJ whole genome shotgun (WGS) entry which is preliminary data.</text>
</comment>
<keyword evidence="2" id="KW-0812">Transmembrane</keyword>
<dbReference type="Proteomes" id="UP000721236">
    <property type="component" value="Unassembled WGS sequence"/>
</dbReference>
<keyword evidence="4" id="KW-1185">Reference proteome</keyword>
<keyword evidence="2" id="KW-0472">Membrane</keyword>
<gene>
    <name evidence="3" type="ORF">LMG21510_04434</name>
</gene>
<reference evidence="3 4" key="1">
    <citation type="submission" date="2021-08" db="EMBL/GenBank/DDBJ databases">
        <authorList>
            <person name="Peeters C."/>
        </authorList>
    </citation>
    <scope>NUCLEOTIDE SEQUENCE [LARGE SCALE GENOMIC DNA]</scope>
    <source>
        <strain evidence="3 4">LMG 21510</strain>
    </source>
</reference>
<name>A0ABN7Z9M4_9BURK</name>
<sequence>MAGKRRPETPATPEGKTGRRLRWAVAIALVVGAHLLVWVGLVRMPGPALPLAPDLPVLEAILVPPQPVAVPPPRPRPPPKATRPAPPAPAPEPDAAPPLATSEGGDTTTAAGSGGEGTAPAAPPGPPAAPAAGAPQEPAAPALRYAAPPSTTLRYASFVNGVQNPDGNIQWEQGGGRYRLSVEMRMLWFRFAFRSEGALDERGLAPERYEEERRKRKQAVRFDRAARTLVFEAAGRQEPLPEGVQDRFSVFLQLVGLVRGNPQRYATPGVTETFQVADTRDLEPMRVQYVGEEEVDTGNGFVRARHFIRLPRRADDHRRVEVWLAEAVGWMPVKLRQTEPDGTQIDLILRGG</sequence>
<feature type="compositionally biased region" description="Low complexity" evidence="1">
    <location>
        <begin position="97"/>
        <end position="111"/>
    </location>
</feature>
<dbReference type="RefSeq" id="WP_224044013.1">
    <property type="nucleotide sequence ID" value="NZ_CAJZAH010000007.1"/>
</dbReference>
<protein>
    <recommendedName>
        <fullName evidence="5">DUF3108 domain-containing protein</fullName>
    </recommendedName>
</protein>
<evidence type="ECO:0008006" key="5">
    <source>
        <dbReference type="Google" id="ProtNLM"/>
    </source>
</evidence>
<dbReference type="Pfam" id="PF11306">
    <property type="entry name" value="DUF3108"/>
    <property type="match status" value="1"/>
</dbReference>
<organism evidence="3 4">
    <name type="scientific">Cupriavidus respiraculi</name>
    <dbReference type="NCBI Taxonomy" id="195930"/>
    <lineage>
        <taxon>Bacteria</taxon>
        <taxon>Pseudomonadati</taxon>
        <taxon>Pseudomonadota</taxon>
        <taxon>Betaproteobacteria</taxon>
        <taxon>Burkholderiales</taxon>
        <taxon>Burkholderiaceae</taxon>
        <taxon>Cupriavidus</taxon>
    </lineage>
</organism>
<feature type="compositionally biased region" description="Pro residues" evidence="1">
    <location>
        <begin position="68"/>
        <end position="96"/>
    </location>
</feature>